<dbReference type="NCBIfam" id="TIGR03328">
    <property type="entry name" value="salvage_mtnB"/>
    <property type="match status" value="1"/>
</dbReference>
<dbReference type="HAMAP" id="MF_01677">
    <property type="entry name" value="Salvage_MtnB"/>
    <property type="match status" value="1"/>
</dbReference>
<evidence type="ECO:0000313" key="8">
    <source>
        <dbReference type="EMBL" id="MFK2825945.1"/>
    </source>
</evidence>
<dbReference type="Proteomes" id="UP001619911">
    <property type="component" value="Unassembled WGS sequence"/>
</dbReference>
<evidence type="ECO:0000313" key="9">
    <source>
        <dbReference type="Proteomes" id="UP001619911"/>
    </source>
</evidence>
<keyword evidence="3 6" id="KW-0862">Zinc</keyword>
<protein>
    <recommendedName>
        <fullName evidence="6">Methylthioribulose-1-phosphate dehydratase</fullName>
        <shortName evidence="6">MTRu-1-P dehydratase</shortName>
        <ecNumber evidence="6">4.2.1.109</ecNumber>
    </recommendedName>
</protein>
<dbReference type="RefSeq" id="WP_404316821.1">
    <property type="nucleotide sequence ID" value="NZ_JAUIYO010000006.1"/>
</dbReference>
<comment type="cofactor">
    <cofactor evidence="6">
        <name>Zn(2+)</name>
        <dbReference type="ChEBI" id="CHEBI:29105"/>
    </cofactor>
    <text evidence="6">Binds 1 zinc ion per subunit.</text>
</comment>
<comment type="function">
    <text evidence="6">Catalyzes the dehydration of methylthioribulose-1-phosphate (MTRu-1-P) into 2,3-diketo-5-methylthiopentyl-1-phosphate (DK-MTP-1-P).</text>
</comment>
<comment type="catalytic activity">
    <reaction evidence="6">
        <text>5-(methylsulfanyl)-D-ribulose 1-phosphate = 5-methylsulfanyl-2,3-dioxopentyl phosphate + H2O</text>
        <dbReference type="Rhea" id="RHEA:15549"/>
        <dbReference type="ChEBI" id="CHEBI:15377"/>
        <dbReference type="ChEBI" id="CHEBI:58548"/>
        <dbReference type="ChEBI" id="CHEBI:58828"/>
        <dbReference type="EC" id="4.2.1.109"/>
    </reaction>
</comment>
<accession>A0ABW8I8X3</accession>
<sequence>MSVLVTRVNELAEIKDELAARDWFMGTSGNLAIKVQNDPLQFLVTASGKDKRKKTNEDFLIVDSEGKPVGETNVKPSAETILHCEIYQRSNAGCSLHVHTVANNVISELYGDDGKVVFKGQELIKAFDRWEEGAEWEIPIIYNHAHIPTLASAMIPFINEDKGAVLIRNHGITVWGRDGFEAKKVLEACEFLFQYQLTLLQAKANLSILNES</sequence>
<organism evidence="8 9">
    <name type="scientific">Bacillus lumedeiriae</name>
    <dbReference type="NCBI Taxonomy" id="3058829"/>
    <lineage>
        <taxon>Bacteria</taxon>
        <taxon>Bacillati</taxon>
        <taxon>Bacillota</taxon>
        <taxon>Bacilli</taxon>
        <taxon>Bacillales</taxon>
        <taxon>Bacillaceae</taxon>
        <taxon>Bacillus</taxon>
    </lineage>
</organism>
<dbReference type="SUPFAM" id="SSF53639">
    <property type="entry name" value="AraD/HMP-PK domain-like"/>
    <property type="match status" value="1"/>
</dbReference>
<comment type="pathway">
    <text evidence="6">Amino-acid biosynthesis; L-methionine biosynthesis via salvage pathway; L-methionine from S-methyl-5-thio-alpha-D-ribose 1-phosphate: step 2/6.</text>
</comment>
<keyword evidence="4 6" id="KW-0486">Methionine biosynthesis</keyword>
<keyword evidence="9" id="KW-1185">Reference proteome</keyword>
<comment type="caution">
    <text evidence="8">The sequence shown here is derived from an EMBL/GenBank/DDBJ whole genome shotgun (WGS) entry which is preliminary data.</text>
</comment>
<dbReference type="Gene3D" id="3.40.225.10">
    <property type="entry name" value="Class II aldolase/adducin N-terminal domain"/>
    <property type="match status" value="1"/>
</dbReference>
<dbReference type="Pfam" id="PF00596">
    <property type="entry name" value="Aldolase_II"/>
    <property type="match status" value="1"/>
</dbReference>
<evidence type="ECO:0000259" key="7">
    <source>
        <dbReference type="SMART" id="SM01007"/>
    </source>
</evidence>
<dbReference type="SMART" id="SM01007">
    <property type="entry name" value="Aldolase_II"/>
    <property type="match status" value="1"/>
</dbReference>
<feature type="domain" description="Class II aldolase/adducin N-terminal" evidence="7">
    <location>
        <begin position="9"/>
        <end position="197"/>
    </location>
</feature>
<evidence type="ECO:0000256" key="4">
    <source>
        <dbReference type="ARBA" id="ARBA00023167"/>
    </source>
</evidence>
<feature type="binding site" evidence="6">
    <location>
        <position position="99"/>
    </location>
    <ligand>
        <name>Zn(2+)</name>
        <dbReference type="ChEBI" id="CHEBI:29105"/>
    </ligand>
</feature>
<dbReference type="InterPro" id="IPR036409">
    <property type="entry name" value="Aldolase_II/adducin_N_sf"/>
</dbReference>
<keyword evidence="5 6" id="KW-0456">Lyase</keyword>
<evidence type="ECO:0000256" key="5">
    <source>
        <dbReference type="ARBA" id="ARBA00023239"/>
    </source>
</evidence>
<dbReference type="PANTHER" id="PTHR10640">
    <property type="entry name" value="METHYLTHIORIBULOSE-1-PHOSPHATE DEHYDRATASE"/>
    <property type="match status" value="1"/>
</dbReference>
<dbReference type="NCBIfam" id="NF005244">
    <property type="entry name" value="PRK06754.1"/>
    <property type="match status" value="1"/>
</dbReference>
<dbReference type="InterPro" id="IPR017714">
    <property type="entry name" value="MethylthioRu-1-P_deHdtase_MtnB"/>
</dbReference>
<feature type="binding site" evidence="6">
    <location>
        <position position="97"/>
    </location>
    <ligand>
        <name>Zn(2+)</name>
        <dbReference type="ChEBI" id="CHEBI:29105"/>
    </ligand>
</feature>
<keyword evidence="1 6" id="KW-0028">Amino-acid biosynthesis</keyword>
<dbReference type="GO" id="GO:0046570">
    <property type="term" value="F:methylthioribulose 1-phosphate dehydratase activity"/>
    <property type="evidence" value="ECO:0007669"/>
    <property type="project" value="UniProtKB-EC"/>
</dbReference>
<keyword evidence="2 6" id="KW-0479">Metal-binding</keyword>
<dbReference type="PANTHER" id="PTHR10640:SF7">
    <property type="entry name" value="METHYLTHIORIBULOSE-1-PHOSPHATE DEHYDRATASE"/>
    <property type="match status" value="1"/>
</dbReference>
<evidence type="ECO:0000256" key="6">
    <source>
        <dbReference type="HAMAP-Rule" id="MF_01677"/>
    </source>
</evidence>
<evidence type="ECO:0000256" key="2">
    <source>
        <dbReference type="ARBA" id="ARBA00022723"/>
    </source>
</evidence>
<dbReference type="EC" id="4.2.1.109" evidence="6"/>
<comment type="similarity">
    <text evidence="6">Belongs to the aldolase class II family. MtnB subfamily.</text>
</comment>
<reference evidence="8 9" key="1">
    <citation type="submission" date="2023-07" db="EMBL/GenBank/DDBJ databases">
        <title>Bacillus lucianemedeirus sp. nov, a new species isolated from an immunobiological production facility.</title>
        <authorList>
            <person name="Costa L.V."/>
            <person name="Miranda R.V.S.L."/>
            <person name="Brandao M.L.L."/>
            <person name="Reis C.M.F."/>
            <person name="Frazao A.M."/>
            <person name="Cruz F.V."/>
            <person name="Baio P.V.P."/>
            <person name="Veras J.F.C."/>
            <person name="Ramos J.N."/>
            <person name="Vieira V."/>
        </authorList>
    </citation>
    <scope>NUCLEOTIDE SEQUENCE [LARGE SCALE GENOMIC DNA]</scope>
    <source>
        <strain evidence="8 9">B190/17</strain>
    </source>
</reference>
<name>A0ABW8I8X3_9BACI</name>
<evidence type="ECO:0000256" key="1">
    <source>
        <dbReference type="ARBA" id="ARBA00022605"/>
    </source>
</evidence>
<comment type="subunit">
    <text evidence="6">Homotetramer.</text>
</comment>
<gene>
    <name evidence="6" type="primary">mtnB</name>
    <name evidence="8" type="ORF">QYG89_09750</name>
</gene>
<dbReference type="EMBL" id="JAUIYO010000006">
    <property type="protein sequence ID" value="MFK2825945.1"/>
    <property type="molecule type" value="Genomic_DNA"/>
</dbReference>
<evidence type="ECO:0000256" key="3">
    <source>
        <dbReference type="ARBA" id="ARBA00022833"/>
    </source>
</evidence>
<proteinExistence type="inferred from homology"/>
<dbReference type="InterPro" id="IPR001303">
    <property type="entry name" value="Aldolase_II/adducin_N"/>
</dbReference>